<name>A0A3D8QI03_9HELO</name>
<dbReference type="OrthoDB" id="3266505at2759"/>
<feature type="region of interest" description="Disordered" evidence="1">
    <location>
        <begin position="163"/>
        <end position="183"/>
    </location>
</feature>
<keyword evidence="3" id="KW-1185">Reference proteome</keyword>
<evidence type="ECO:0000313" key="3">
    <source>
        <dbReference type="Proteomes" id="UP000256328"/>
    </source>
</evidence>
<dbReference type="AlphaFoldDB" id="A0A3D8QI03"/>
<accession>A0A3D8QI03</accession>
<comment type="caution">
    <text evidence="2">The sequence shown here is derived from an EMBL/GenBank/DDBJ whole genome shotgun (WGS) entry which is preliminary data.</text>
</comment>
<evidence type="ECO:0000313" key="2">
    <source>
        <dbReference type="EMBL" id="RDW61367.1"/>
    </source>
</evidence>
<reference evidence="2 3" key="1">
    <citation type="journal article" date="2018" name="IMA Fungus">
        <title>IMA Genome-F 9: Draft genome sequence of Annulohypoxylon stygium, Aspergillus mulundensis, Berkeleyomyces basicola (syn. Thielaviopsis basicola), Ceratocystis smalleyi, two Cercospora beticola strains, Coleophoma cylindrospora, Fusarium fracticaudum, Phialophora cf. hyalina, and Morchella septimelata.</title>
        <authorList>
            <person name="Wingfield B.D."/>
            <person name="Bills G.F."/>
            <person name="Dong Y."/>
            <person name="Huang W."/>
            <person name="Nel W.J."/>
            <person name="Swalarsk-Parry B.S."/>
            <person name="Vaghefi N."/>
            <person name="Wilken P.M."/>
            <person name="An Z."/>
            <person name="de Beer Z.W."/>
            <person name="De Vos L."/>
            <person name="Chen L."/>
            <person name="Duong T.A."/>
            <person name="Gao Y."/>
            <person name="Hammerbacher A."/>
            <person name="Kikkert J.R."/>
            <person name="Li Y."/>
            <person name="Li H."/>
            <person name="Li K."/>
            <person name="Li Q."/>
            <person name="Liu X."/>
            <person name="Ma X."/>
            <person name="Naidoo K."/>
            <person name="Pethybridge S.J."/>
            <person name="Sun J."/>
            <person name="Steenkamp E.T."/>
            <person name="van der Nest M.A."/>
            <person name="van Wyk S."/>
            <person name="Wingfield M.J."/>
            <person name="Xiong C."/>
            <person name="Yue Q."/>
            <person name="Zhang X."/>
        </authorList>
    </citation>
    <scope>NUCLEOTIDE SEQUENCE [LARGE SCALE GENOMIC DNA]</scope>
    <source>
        <strain evidence="2 3">BP5796</strain>
    </source>
</reference>
<protein>
    <submittedName>
        <fullName evidence="2">Uncharacterized protein</fullName>
    </submittedName>
</protein>
<sequence>MKIELNQPMKPISRTPASLYLLYHQCSILAIRPILYFLLEKKLQNPKDDLDLSDAVVGLLRVCIESAFQVLNILKSLRSQRLLDTLLPHDLEYAFMGSFVLVVVDIVHPALTRQWDLNDSFALIDECVFRGLIVAKPYKQDLIEINELRSQLRNEQRLEAALSQSQLTEPTQPGIPDIAPSDSSEYISQSQVDQSLHRPWNYNGGILDPDMIQFAIDAIDADFLNDATVLGMDENGWMF</sequence>
<proteinExistence type="predicted"/>
<gene>
    <name evidence="2" type="ORF">BP5796_11259</name>
</gene>
<dbReference type="EMBL" id="PDLN01000018">
    <property type="protein sequence ID" value="RDW61367.1"/>
    <property type="molecule type" value="Genomic_DNA"/>
</dbReference>
<evidence type="ECO:0000256" key="1">
    <source>
        <dbReference type="SAM" id="MobiDB-lite"/>
    </source>
</evidence>
<dbReference type="CDD" id="cd12148">
    <property type="entry name" value="fungal_TF_MHR"/>
    <property type="match status" value="1"/>
</dbReference>
<organism evidence="2 3">
    <name type="scientific">Coleophoma crateriformis</name>
    <dbReference type="NCBI Taxonomy" id="565419"/>
    <lineage>
        <taxon>Eukaryota</taxon>
        <taxon>Fungi</taxon>
        <taxon>Dikarya</taxon>
        <taxon>Ascomycota</taxon>
        <taxon>Pezizomycotina</taxon>
        <taxon>Leotiomycetes</taxon>
        <taxon>Helotiales</taxon>
        <taxon>Dermateaceae</taxon>
        <taxon>Coleophoma</taxon>
    </lineage>
</organism>
<dbReference type="Proteomes" id="UP000256328">
    <property type="component" value="Unassembled WGS sequence"/>
</dbReference>